<keyword evidence="3" id="KW-1185">Reference proteome</keyword>
<feature type="region of interest" description="Disordered" evidence="1">
    <location>
        <begin position="1"/>
        <end position="104"/>
    </location>
</feature>
<name>A0A0W0S0S1_9GAMM</name>
<organism evidence="2 3">
    <name type="scientific">Legionella brunensis</name>
    <dbReference type="NCBI Taxonomy" id="29422"/>
    <lineage>
        <taxon>Bacteria</taxon>
        <taxon>Pseudomonadati</taxon>
        <taxon>Pseudomonadota</taxon>
        <taxon>Gammaproteobacteria</taxon>
        <taxon>Legionellales</taxon>
        <taxon>Legionellaceae</taxon>
        <taxon>Legionella</taxon>
    </lineage>
</organism>
<feature type="compositionally biased region" description="Basic and acidic residues" evidence="1">
    <location>
        <begin position="19"/>
        <end position="30"/>
    </location>
</feature>
<dbReference type="EMBL" id="LNXV01000036">
    <property type="protein sequence ID" value="KTC76926.1"/>
    <property type="molecule type" value="Genomic_DNA"/>
</dbReference>
<sequence>MFSPKRKKEKSSPQIIQSKSEELKSNKETKNSSQEEPQKLSRRSLSTSHLNLDMGKESKQEESKVLKRGISFRFKSKAESSPSTPKDNSLSLKPQLTKEATSKERKSSFLFKRKNSFLFSKPQATQVTTKVGGQEISSFIDAVKLSCPNSCKVRGGYFSTLDGNNEGILRRVAEVGQFDENLEFLEKFNEYMGGKLTGEELYPSLSTLNLDDNEHHKLLVQCEKNQLLGDESAKKSYQEVAEYIAQFVINNLYTKKDTIERVLQERAQIIFN</sequence>
<feature type="compositionally biased region" description="Polar residues" evidence="1">
    <location>
        <begin position="79"/>
        <end position="94"/>
    </location>
</feature>
<protein>
    <submittedName>
        <fullName evidence="2">Uncharacterized protein</fullName>
    </submittedName>
</protein>
<dbReference type="PATRIC" id="fig|29422.6.peg.3208"/>
<dbReference type="Proteomes" id="UP000054742">
    <property type="component" value="Unassembled WGS sequence"/>
</dbReference>
<gene>
    <name evidence="2" type="ORF">Lbru_3033</name>
</gene>
<dbReference type="OrthoDB" id="5654351at2"/>
<evidence type="ECO:0000313" key="2">
    <source>
        <dbReference type="EMBL" id="KTC76926.1"/>
    </source>
</evidence>
<comment type="caution">
    <text evidence="2">The sequence shown here is derived from an EMBL/GenBank/DDBJ whole genome shotgun (WGS) entry which is preliminary data.</text>
</comment>
<proteinExistence type="predicted"/>
<evidence type="ECO:0000313" key="3">
    <source>
        <dbReference type="Proteomes" id="UP000054742"/>
    </source>
</evidence>
<accession>A0A0W0S0S1</accession>
<dbReference type="AlphaFoldDB" id="A0A0W0S0S1"/>
<evidence type="ECO:0000256" key="1">
    <source>
        <dbReference type="SAM" id="MobiDB-lite"/>
    </source>
</evidence>
<feature type="compositionally biased region" description="Basic and acidic residues" evidence="1">
    <location>
        <begin position="54"/>
        <end position="65"/>
    </location>
</feature>
<reference evidence="2 3" key="1">
    <citation type="submission" date="2015-11" db="EMBL/GenBank/DDBJ databases">
        <title>Genomic analysis of 38 Legionella species identifies large and diverse effector repertoires.</title>
        <authorList>
            <person name="Burstein D."/>
            <person name="Amaro F."/>
            <person name="Zusman T."/>
            <person name="Lifshitz Z."/>
            <person name="Cohen O."/>
            <person name="Gilbert J.A."/>
            <person name="Pupko T."/>
            <person name="Shuman H.A."/>
            <person name="Segal G."/>
        </authorList>
    </citation>
    <scope>NUCLEOTIDE SEQUENCE [LARGE SCALE GENOMIC DNA]</scope>
    <source>
        <strain evidence="2 3">ATCC 43878</strain>
    </source>
</reference>
<dbReference type="RefSeq" id="WP_058442984.1">
    <property type="nucleotide sequence ID" value="NZ_CAAAHU010000014.1"/>
</dbReference>